<dbReference type="PRINTS" id="PR01736">
    <property type="entry name" value="PHPHTRNFRASE"/>
</dbReference>
<dbReference type="SUPFAM" id="SSF52009">
    <property type="entry name" value="Phosphohistidine domain"/>
    <property type="match status" value="1"/>
</dbReference>
<keyword evidence="9 17" id="KW-0963">Cytoplasm</keyword>
<dbReference type="Pfam" id="PF00391">
    <property type="entry name" value="PEP-utilizers"/>
    <property type="match status" value="1"/>
</dbReference>
<comment type="caution">
    <text evidence="24">The sequence shown here is derived from an EMBL/GenBank/DDBJ whole genome shotgun (WGS) entry which is preliminary data.</text>
</comment>
<comment type="catalytic activity">
    <reaction evidence="1 17">
        <text>L-histidyl-[protein] + phosphoenolpyruvate = N(pros)-phospho-L-histidyl-[protein] + pyruvate</text>
        <dbReference type="Rhea" id="RHEA:23880"/>
        <dbReference type="Rhea" id="RHEA-COMP:9745"/>
        <dbReference type="Rhea" id="RHEA-COMP:9746"/>
        <dbReference type="ChEBI" id="CHEBI:15361"/>
        <dbReference type="ChEBI" id="CHEBI:29979"/>
        <dbReference type="ChEBI" id="CHEBI:58702"/>
        <dbReference type="ChEBI" id="CHEBI:64837"/>
        <dbReference type="EC" id="2.7.3.9"/>
    </reaction>
</comment>
<feature type="domain" description="PEP-utilising enzyme mobile" evidence="21">
    <location>
        <begin position="167"/>
        <end position="240"/>
    </location>
</feature>
<feature type="domain" description="Phosphotransferase system enzyme I N-terminal" evidence="23">
    <location>
        <begin position="20"/>
        <end position="143"/>
    </location>
</feature>
<evidence type="ECO:0000256" key="7">
    <source>
        <dbReference type="ARBA" id="ARBA00016544"/>
    </source>
</evidence>
<keyword evidence="15 17" id="KW-0460">Magnesium</keyword>
<dbReference type="PROSITE" id="PS00742">
    <property type="entry name" value="PEP_ENZYMES_2"/>
    <property type="match status" value="1"/>
</dbReference>
<keyword evidence="12 17" id="KW-0598">Phosphotransferase system</keyword>
<gene>
    <name evidence="24" type="primary">ptsP</name>
    <name evidence="24" type="ORF">ENN50_08765</name>
</gene>
<dbReference type="InterPro" id="IPR050499">
    <property type="entry name" value="PEP-utilizing_PTS_enzyme"/>
</dbReference>
<feature type="binding site" evidence="20">
    <location>
        <position position="467"/>
    </location>
    <ligand>
        <name>Mg(2+)</name>
        <dbReference type="ChEBI" id="CHEBI:18420"/>
    </ligand>
</feature>
<evidence type="ECO:0000256" key="16">
    <source>
        <dbReference type="ARBA" id="ARBA00033235"/>
    </source>
</evidence>
<evidence type="ECO:0000259" key="21">
    <source>
        <dbReference type="Pfam" id="PF00391"/>
    </source>
</evidence>
<evidence type="ECO:0000256" key="17">
    <source>
        <dbReference type="PIRNR" id="PIRNR000732"/>
    </source>
</evidence>
<dbReference type="InterPro" id="IPR000121">
    <property type="entry name" value="PEP_util_C"/>
</dbReference>
<evidence type="ECO:0000256" key="12">
    <source>
        <dbReference type="ARBA" id="ARBA00022683"/>
    </source>
</evidence>
<dbReference type="Pfam" id="PF02896">
    <property type="entry name" value="PEP-utilizers_C"/>
    <property type="match status" value="1"/>
</dbReference>
<comment type="cofactor">
    <cofactor evidence="2 17 20">
        <name>Mg(2+)</name>
        <dbReference type="ChEBI" id="CHEBI:18420"/>
    </cofactor>
</comment>
<feature type="binding site" evidence="19">
    <location>
        <position position="477"/>
    </location>
    <ligand>
        <name>phosphoenolpyruvate</name>
        <dbReference type="ChEBI" id="CHEBI:58702"/>
    </ligand>
</feature>
<organism evidence="24">
    <name type="scientific">Prosthecochloris aestuarii</name>
    <dbReference type="NCBI Taxonomy" id="1102"/>
    <lineage>
        <taxon>Bacteria</taxon>
        <taxon>Pseudomonadati</taxon>
        <taxon>Chlorobiota</taxon>
        <taxon>Chlorobiia</taxon>
        <taxon>Chlorobiales</taxon>
        <taxon>Chlorobiaceae</taxon>
        <taxon>Prosthecochloris</taxon>
    </lineage>
</organism>
<evidence type="ECO:0000256" key="3">
    <source>
        <dbReference type="ARBA" id="ARBA00002728"/>
    </source>
</evidence>
<evidence type="ECO:0000256" key="11">
    <source>
        <dbReference type="ARBA" id="ARBA00022679"/>
    </source>
</evidence>
<dbReference type="AlphaFoldDB" id="A0A831WPQ9"/>
<sequence>MKSSDTESKSIAPQQEQVFQGIGASKGIASGPAFVFVKNIIEHNEEKLTPDSAEQEIQRFLSALQRSEKELTKIKQVTTRKLGKVYSELFNAQIMLLHDSCLTDTVCNRIRQELRNAAAIIEEEFEKYLAHFRNSADQVFQERAQDLIDIKNRIIRNLHNKKLQSKIPEGMIVVSTCLSPADIILFSRTNAKAFVTETGGVTSHIALICRSLNIPIIVGTSSITQKIKTGDEIIVDGSTGVAIVHPEETTTRTYMQQQAEESRLEADVCRLAEAPSMTRCGTPLHFYSNIDFKEEIPSIRSVGAEGVGLFRSENLFIDNTKPPQEDEQCTYYREMAETLHPDPLVIRLFDIGGDKLIYSSIREPNPNLGWRGIRILIDVPDILDSQLTAILKANTRNNIQVLLPMISSLDEIIHIRSALERHVGTLEASGISCSMPPVGAMIEIPAAVLIIEEITRVVDFISIGTNDLTQYTLAVDRNNEIVQDLFDKFHPAMIRQLHTIISTANRNNCKVTLCGDMGSDPLALPFLLGCGLREFSVVSADIPRLKTMARFLSIETSRELAEECLGLDSADKIKKRLKQFQTLHMPDTTPEA</sequence>
<keyword evidence="10 17" id="KW-0762">Sugar transport</keyword>
<dbReference type="InterPro" id="IPR015813">
    <property type="entry name" value="Pyrv/PenolPyrv_kinase-like_dom"/>
</dbReference>
<evidence type="ECO:0000259" key="22">
    <source>
        <dbReference type="Pfam" id="PF02896"/>
    </source>
</evidence>
<dbReference type="InterPro" id="IPR024692">
    <property type="entry name" value="PTS_EI"/>
</dbReference>
<comment type="subcellular location">
    <subcellularLocation>
        <location evidence="4 17">Cytoplasm</location>
    </subcellularLocation>
</comment>
<dbReference type="PANTHER" id="PTHR46244">
    <property type="entry name" value="PHOSPHOENOLPYRUVATE-PROTEIN PHOSPHOTRANSFERASE"/>
    <property type="match status" value="1"/>
</dbReference>
<evidence type="ECO:0000256" key="20">
    <source>
        <dbReference type="PIRSR" id="PIRSR000732-3"/>
    </source>
</evidence>
<feature type="binding site" evidence="20">
    <location>
        <position position="443"/>
    </location>
    <ligand>
        <name>Mg(2+)</name>
        <dbReference type="ChEBI" id="CHEBI:18420"/>
    </ligand>
</feature>
<dbReference type="GO" id="GO:0008965">
    <property type="term" value="F:phosphoenolpyruvate-protein phosphotransferase activity"/>
    <property type="evidence" value="ECO:0007669"/>
    <property type="project" value="UniProtKB-EC"/>
</dbReference>
<dbReference type="Gene3D" id="3.50.30.10">
    <property type="entry name" value="Phosphohistidine domain"/>
    <property type="match status" value="1"/>
</dbReference>
<comment type="function">
    <text evidence="3 17">General (non sugar-specific) component of the phosphoenolpyruvate-dependent sugar phosphotransferase system (sugar PTS). This major carbohydrate active-transport system catalyzes the phosphorylation of incoming sugar substrates concomitantly with their translocation across the cell membrane. Enzyme I transfers the phosphoryl group from phosphoenolpyruvate (PEP) to the phosphoryl carrier protein (HPr).</text>
</comment>
<evidence type="ECO:0000256" key="9">
    <source>
        <dbReference type="ARBA" id="ARBA00022490"/>
    </source>
</evidence>
<dbReference type="Gene3D" id="3.20.20.60">
    <property type="entry name" value="Phosphoenolpyruvate-binding domains"/>
    <property type="match status" value="1"/>
</dbReference>
<dbReference type="SUPFAM" id="SSF51621">
    <property type="entry name" value="Phosphoenolpyruvate/pyruvate domain"/>
    <property type="match status" value="1"/>
</dbReference>
<keyword evidence="8 17" id="KW-0813">Transport</keyword>
<evidence type="ECO:0000256" key="1">
    <source>
        <dbReference type="ARBA" id="ARBA00000683"/>
    </source>
</evidence>
<evidence type="ECO:0000256" key="2">
    <source>
        <dbReference type="ARBA" id="ARBA00001946"/>
    </source>
</evidence>
<evidence type="ECO:0000256" key="10">
    <source>
        <dbReference type="ARBA" id="ARBA00022597"/>
    </source>
</evidence>
<accession>A0A831WPQ9</accession>
<evidence type="ECO:0000256" key="8">
    <source>
        <dbReference type="ARBA" id="ARBA00022448"/>
    </source>
</evidence>
<dbReference type="SUPFAM" id="SSF47831">
    <property type="entry name" value="Enzyme I of the PEP:sugar phosphotransferase system HPr-binding (sub)domain"/>
    <property type="match status" value="1"/>
</dbReference>
<dbReference type="PANTHER" id="PTHR46244:SF3">
    <property type="entry name" value="PHOSPHOENOLPYRUVATE-PROTEIN PHOSPHOTRANSFERASE"/>
    <property type="match status" value="1"/>
</dbReference>
<dbReference type="Pfam" id="PF05524">
    <property type="entry name" value="PEP-utilisers_N"/>
    <property type="match status" value="1"/>
</dbReference>
<evidence type="ECO:0000256" key="18">
    <source>
        <dbReference type="PIRSR" id="PIRSR000732-1"/>
    </source>
</evidence>
<feature type="binding site" evidence="19">
    <location>
        <begin position="466"/>
        <end position="467"/>
    </location>
    <ligand>
        <name>phosphoenolpyruvate</name>
        <dbReference type="ChEBI" id="CHEBI:58702"/>
    </ligand>
</feature>
<evidence type="ECO:0000256" key="15">
    <source>
        <dbReference type="ARBA" id="ARBA00022842"/>
    </source>
</evidence>
<dbReference type="InterPro" id="IPR036618">
    <property type="entry name" value="PtsI_HPr-bd_sf"/>
</dbReference>
<dbReference type="InterPro" id="IPR006318">
    <property type="entry name" value="PTS_EI-like"/>
</dbReference>
<dbReference type="NCBIfam" id="TIGR01417">
    <property type="entry name" value="PTS_I_fam"/>
    <property type="match status" value="1"/>
</dbReference>
<dbReference type="Gene3D" id="1.10.274.10">
    <property type="entry name" value="PtsI, HPr-binding domain"/>
    <property type="match status" value="1"/>
</dbReference>
<evidence type="ECO:0000256" key="6">
    <source>
        <dbReference type="ARBA" id="ARBA00012232"/>
    </source>
</evidence>
<dbReference type="InterPro" id="IPR040442">
    <property type="entry name" value="Pyrv_kinase-like_dom_sf"/>
</dbReference>
<dbReference type="EMBL" id="DSBW01000189">
    <property type="protein sequence ID" value="HED31747.1"/>
    <property type="molecule type" value="Genomic_DNA"/>
</dbReference>
<feature type="active site" description="Proton donor" evidence="18">
    <location>
        <position position="514"/>
    </location>
</feature>
<dbReference type="GO" id="GO:0005737">
    <property type="term" value="C:cytoplasm"/>
    <property type="evidence" value="ECO:0007669"/>
    <property type="project" value="UniProtKB-SubCell"/>
</dbReference>
<evidence type="ECO:0000259" key="23">
    <source>
        <dbReference type="Pfam" id="PF05524"/>
    </source>
</evidence>
<keyword evidence="13 17" id="KW-0479">Metal-binding</keyword>
<evidence type="ECO:0000256" key="14">
    <source>
        <dbReference type="ARBA" id="ARBA00022777"/>
    </source>
</evidence>
<evidence type="ECO:0000256" key="4">
    <source>
        <dbReference type="ARBA" id="ARBA00004496"/>
    </source>
</evidence>
<feature type="binding site" evidence="19">
    <location>
        <position position="347"/>
    </location>
    <ligand>
        <name>phosphoenolpyruvate</name>
        <dbReference type="ChEBI" id="CHEBI:58702"/>
    </ligand>
</feature>
<dbReference type="GO" id="GO:0046872">
    <property type="term" value="F:metal ion binding"/>
    <property type="evidence" value="ECO:0007669"/>
    <property type="project" value="UniProtKB-KW"/>
</dbReference>
<dbReference type="PIRSF" id="PIRSF000732">
    <property type="entry name" value="PTS_enzyme_I"/>
    <property type="match status" value="1"/>
</dbReference>
<protein>
    <recommendedName>
        <fullName evidence="7 17">Phosphoenolpyruvate-protein phosphotransferase</fullName>
        <ecNumber evidence="6 17">2.7.3.9</ecNumber>
    </recommendedName>
    <alternativeName>
        <fullName evidence="16 17">Phosphotransferase system, enzyme I</fullName>
    </alternativeName>
</protein>
<dbReference type="GO" id="GO:0009401">
    <property type="term" value="P:phosphoenolpyruvate-dependent sugar phosphotransferase system"/>
    <property type="evidence" value="ECO:0007669"/>
    <property type="project" value="UniProtKB-KW"/>
</dbReference>
<comment type="similarity">
    <text evidence="5 17">Belongs to the PEP-utilizing enzyme family.</text>
</comment>
<feature type="binding site" evidence="19">
    <location>
        <position position="311"/>
    </location>
    <ligand>
        <name>phosphoenolpyruvate</name>
        <dbReference type="ChEBI" id="CHEBI:58702"/>
    </ligand>
</feature>
<keyword evidence="11 17" id="KW-0808">Transferase</keyword>
<keyword evidence="14 17" id="KW-0418">Kinase</keyword>
<evidence type="ECO:0000256" key="5">
    <source>
        <dbReference type="ARBA" id="ARBA00007837"/>
    </source>
</evidence>
<dbReference type="InterPro" id="IPR008731">
    <property type="entry name" value="PTS_EIN"/>
</dbReference>
<evidence type="ECO:0000256" key="13">
    <source>
        <dbReference type="ARBA" id="ARBA00022723"/>
    </source>
</evidence>
<dbReference type="Proteomes" id="UP000886335">
    <property type="component" value="Unassembled WGS sequence"/>
</dbReference>
<evidence type="ECO:0000313" key="24">
    <source>
        <dbReference type="EMBL" id="HED31747.1"/>
    </source>
</evidence>
<reference evidence="24" key="1">
    <citation type="journal article" date="2020" name="mSystems">
        <title>Genome- and Community-Level Interaction Insights into Carbon Utilization and Element Cycling Functions of Hydrothermarchaeota in Hydrothermal Sediment.</title>
        <authorList>
            <person name="Zhou Z."/>
            <person name="Liu Y."/>
            <person name="Xu W."/>
            <person name="Pan J."/>
            <person name="Luo Z.H."/>
            <person name="Li M."/>
        </authorList>
    </citation>
    <scope>NUCLEOTIDE SEQUENCE [LARGE SCALE GENOMIC DNA]</scope>
    <source>
        <strain evidence="24">SpSt-1181</strain>
    </source>
</reference>
<dbReference type="InterPro" id="IPR008279">
    <property type="entry name" value="PEP-util_enz_mobile_dom"/>
</dbReference>
<dbReference type="GO" id="GO:0016301">
    <property type="term" value="F:kinase activity"/>
    <property type="evidence" value="ECO:0007669"/>
    <property type="project" value="UniProtKB-KW"/>
</dbReference>
<feature type="domain" description="PEP-utilising enzyme C-terminal" evidence="22">
    <location>
        <begin position="270"/>
        <end position="550"/>
    </location>
</feature>
<dbReference type="InterPro" id="IPR036637">
    <property type="entry name" value="Phosphohistidine_dom_sf"/>
</dbReference>
<feature type="active site" description="Tele-phosphohistidine intermediate" evidence="18">
    <location>
        <position position="204"/>
    </location>
</feature>
<dbReference type="EC" id="2.7.3.9" evidence="6 17"/>
<dbReference type="InterPro" id="IPR023151">
    <property type="entry name" value="PEP_util_CS"/>
</dbReference>
<name>A0A831WPQ9_PROAE</name>
<evidence type="ECO:0000256" key="19">
    <source>
        <dbReference type="PIRSR" id="PIRSR000732-2"/>
    </source>
</evidence>
<proteinExistence type="inferred from homology"/>